<reference evidence="2" key="1">
    <citation type="journal article" date="2021" name="PeerJ">
        <title>Extensive microbial diversity within the chicken gut microbiome revealed by metagenomics and culture.</title>
        <authorList>
            <person name="Gilroy R."/>
            <person name="Ravi A."/>
            <person name="Getino M."/>
            <person name="Pursley I."/>
            <person name="Horton D.L."/>
            <person name="Alikhan N.F."/>
            <person name="Baker D."/>
            <person name="Gharbi K."/>
            <person name="Hall N."/>
            <person name="Watson M."/>
            <person name="Adriaenssens E.M."/>
            <person name="Foster-Nyarko E."/>
            <person name="Jarju S."/>
            <person name="Secka A."/>
            <person name="Antonio M."/>
            <person name="Oren A."/>
            <person name="Chaudhuri R.R."/>
            <person name="La Ragione R."/>
            <person name="Hildebrand F."/>
            <person name="Pallen M.J."/>
        </authorList>
    </citation>
    <scope>NUCLEOTIDE SEQUENCE</scope>
    <source>
        <strain evidence="2">ChiSxjej3B15-1167</strain>
    </source>
</reference>
<name>A0A9D1X2D1_9FIRM</name>
<comment type="similarity">
    <text evidence="1">Belongs to the TelA family.</text>
</comment>
<dbReference type="Proteomes" id="UP000886805">
    <property type="component" value="Unassembled WGS sequence"/>
</dbReference>
<gene>
    <name evidence="2" type="ORF">H9849_01515</name>
</gene>
<dbReference type="EMBL" id="DXEQ01000039">
    <property type="protein sequence ID" value="HIX71678.1"/>
    <property type="molecule type" value="Genomic_DNA"/>
</dbReference>
<reference evidence="2" key="2">
    <citation type="submission" date="2021-04" db="EMBL/GenBank/DDBJ databases">
        <authorList>
            <person name="Gilroy R."/>
        </authorList>
    </citation>
    <scope>NUCLEOTIDE SEQUENCE</scope>
    <source>
        <strain evidence="2">ChiSxjej3B15-1167</strain>
    </source>
</reference>
<feature type="non-terminal residue" evidence="2">
    <location>
        <position position="261"/>
    </location>
</feature>
<dbReference type="AlphaFoldDB" id="A0A9D1X2D1"/>
<evidence type="ECO:0000256" key="1">
    <source>
        <dbReference type="ARBA" id="ARBA00005541"/>
    </source>
</evidence>
<proteinExistence type="inferred from homology"/>
<dbReference type="InterPro" id="IPR008863">
    <property type="entry name" value="Toxic_anion-R_TelA"/>
</dbReference>
<dbReference type="Pfam" id="PF05816">
    <property type="entry name" value="TelA"/>
    <property type="match status" value="1"/>
</dbReference>
<protein>
    <submittedName>
        <fullName evidence="2">Toxic anion resistance protein</fullName>
    </submittedName>
</protein>
<organism evidence="2 3">
    <name type="scientific">Candidatus Anaerobutyricum stercoripullorum</name>
    <dbReference type="NCBI Taxonomy" id="2838456"/>
    <lineage>
        <taxon>Bacteria</taxon>
        <taxon>Bacillati</taxon>
        <taxon>Bacillota</taxon>
        <taxon>Clostridia</taxon>
        <taxon>Lachnospirales</taxon>
        <taxon>Lachnospiraceae</taxon>
        <taxon>Anaerobutyricum</taxon>
    </lineage>
</organism>
<evidence type="ECO:0000313" key="2">
    <source>
        <dbReference type="EMBL" id="HIX71678.1"/>
    </source>
</evidence>
<comment type="caution">
    <text evidence="2">The sequence shown here is derived from an EMBL/GenBank/DDBJ whole genome shotgun (WGS) entry which is preliminary data.</text>
</comment>
<dbReference type="PANTHER" id="PTHR38432:SF1">
    <property type="entry name" value="TELA-LIKE PROTEIN SAOUHSC_01408"/>
    <property type="match status" value="1"/>
</dbReference>
<evidence type="ECO:0000313" key="3">
    <source>
        <dbReference type="Proteomes" id="UP000886805"/>
    </source>
</evidence>
<accession>A0A9D1X2D1</accession>
<dbReference type="PANTHER" id="PTHR38432">
    <property type="entry name" value="TELA-LIKE PROTEIN SAOUHSC_01408"/>
    <property type="match status" value="1"/>
</dbReference>
<sequence length="261" mass="29677">MDIEQLLKEGPSLTLNPEEEFSDLVVKEPQKEEVQAEKAYEEEKYLTDAEKKQVDAFVKEIELKDSAAILQYGSGIQKKMSDFSEGTLNKVRNKDLGEIGELLSGVVTELKEFDEEESKGVFGFFKKKMAKAEALKLKYDKAEVSIEKVSKTLEGHQMQLLKDSALLDQLYDLNKVYFRELNMYILAGKKKLRQVMEEELPQARAKASASGAPEDAQEVSDMEAMCNRFEKKIHDLELTRMVSLQMAPQIRMIQSSDAMMA</sequence>